<proteinExistence type="inferred from homology"/>
<evidence type="ECO:0000256" key="2">
    <source>
        <dbReference type="ARBA" id="ARBA00022679"/>
    </source>
</evidence>
<comment type="caution">
    <text evidence="5">The sequence shown here is derived from an EMBL/GenBank/DDBJ whole genome shotgun (WGS) entry which is preliminary data.</text>
</comment>
<evidence type="ECO:0000313" key="5">
    <source>
        <dbReference type="EMBL" id="RVT62558.1"/>
    </source>
</evidence>
<dbReference type="EMBL" id="RZTZ01000004">
    <property type="protein sequence ID" value="RVT62558.1"/>
    <property type="molecule type" value="Genomic_DNA"/>
</dbReference>
<dbReference type="Proteomes" id="UP000288024">
    <property type="component" value="Unassembled WGS sequence"/>
</dbReference>
<gene>
    <name evidence="5" type="ORF">EM808_12290</name>
</gene>
<keyword evidence="3 5" id="KW-0418">Kinase</keyword>
<dbReference type="GO" id="GO:0016301">
    <property type="term" value="F:kinase activity"/>
    <property type="evidence" value="ECO:0007669"/>
    <property type="project" value="UniProtKB-KW"/>
</dbReference>
<accession>A0A3S2U9X1</accession>
<evidence type="ECO:0000313" key="6">
    <source>
        <dbReference type="Proteomes" id="UP000288024"/>
    </source>
</evidence>
<dbReference type="InterPro" id="IPR029056">
    <property type="entry name" value="Ribokinase-like"/>
</dbReference>
<dbReference type="InterPro" id="IPR050306">
    <property type="entry name" value="PfkB_Carbo_kinase"/>
</dbReference>
<feature type="domain" description="Carbohydrate kinase PfkB" evidence="4">
    <location>
        <begin position="13"/>
        <end position="268"/>
    </location>
</feature>
<evidence type="ECO:0000256" key="1">
    <source>
        <dbReference type="ARBA" id="ARBA00010688"/>
    </source>
</evidence>
<dbReference type="AlphaFoldDB" id="A0A3S2U9X1"/>
<evidence type="ECO:0000256" key="3">
    <source>
        <dbReference type="ARBA" id="ARBA00022777"/>
    </source>
</evidence>
<dbReference type="Gene3D" id="3.40.1190.20">
    <property type="match status" value="1"/>
</dbReference>
<comment type="similarity">
    <text evidence="1">Belongs to the carbohydrate kinase PfkB family.</text>
</comment>
<dbReference type="RefSeq" id="WP_127738509.1">
    <property type="nucleotide sequence ID" value="NZ_RZTZ01000004.1"/>
</dbReference>
<keyword evidence="6" id="KW-1185">Reference proteome</keyword>
<protein>
    <submittedName>
        <fullName evidence="5">Fructoselysine 6-kinase</fullName>
    </submittedName>
</protein>
<reference evidence="5 6" key="1">
    <citation type="submission" date="2019-01" db="EMBL/GenBank/DDBJ databases">
        <title>Bacillus sp. M5HDSG1-1, whole genome shotgun sequence.</title>
        <authorList>
            <person name="Tuo L."/>
        </authorList>
    </citation>
    <scope>NUCLEOTIDE SEQUENCE [LARGE SCALE GENOMIC DNA]</scope>
    <source>
        <strain evidence="5 6">M5HDSG1-1</strain>
    </source>
</reference>
<organism evidence="5 6">
    <name type="scientific">Niallia taxi</name>
    <dbReference type="NCBI Taxonomy" id="2499688"/>
    <lineage>
        <taxon>Bacteria</taxon>
        <taxon>Bacillati</taxon>
        <taxon>Bacillota</taxon>
        <taxon>Bacilli</taxon>
        <taxon>Bacillales</taxon>
        <taxon>Bacillaceae</taxon>
        <taxon>Niallia</taxon>
    </lineage>
</organism>
<keyword evidence="2" id="KW-0808">Transferase</keyword>
<dbReference type="InterPro" id="IPR011611">
    <property type="entry name" value="PfkB_dom"/>
</dbReference>
<dbReference type="SUPFAM" id="SSF53613">
    <property type="entry name" value="Ribokinase-like"/>
    <property type="match status" value="1"/>
</dbReference>
<dbReference type="PANTHER" id="PTHR43085:SF41">
    <property type="entry name" value="FRUCTOSELYSINE 6-KINASE"/>
    <property type="match status" value="1"/>
</dbReference>
<dbReference type="PANTHER" id="PTHR43085">
    <property type="entry name" value="HEXOKINASE FAMILY MEMBER"/>
    <property type="match status" value="1"/>
</dbReference>
<dbReference type="Pfam" id="PF00294">
    <property type="entry name" value="PfkB"/>
    <property type="match status" value="1"/>
</dbReference>
<evidence type="ECO:0000259" key="4">
    <source>
        <dbReference type="Pfam" id="PF00294"/>
    </source>
</evidence>
<name>A0A3S2U9X1_9BACI</name>
<sequence length="283" mass="31067">MLKVIGIGDNVVDKYEHTQTMYPGGNALNFAVYANRLGAEAAFLGAFGTDAEAKHVQSSIKEIGLDVSRSKVYEGENGCARVTLVDGDRVFLGSNRCGVLREYGLNLTEEDYSYIRTFDLVHTGLYGFAEEELLRIKTLGVPIGFDFSSDFTQEQVNQIAPRIDFAYYSCSHLKLDDTLNLMKKSIGLGCKLVICTLGEKGALLFDGEKFYMQEPKLVKAVDTMGAGDSFITSFIIEYMSRNKKGIGGKETVIKESLKIASEFSSSQCLVDGSFGFGKIYGTI</sequence>